<organism evidence="1 2">
    <name type="scientific">Pseudonocardia xishanensis</name>
    <dbReference type="NCBI Taxonomy" id="630995"/>
    <lineage>
        <taxon>Bacteria</taxon>
        <taxon>Bacillati</taxon>
        <taxon>Actinomycetota</taxon>
        <taxon>Actinomycetes</taxon>
        <taxon>Pseudonocardiales</taxon>
        <taxon>Pseudonocardiaceae</taxon>
        <taxon>Pseudonocardia</taxon>
    </lineage>
</organism>
<comment type="caution">
    <text evidence="1">The sequence shown here is derived from an EMBL/GenBank/DDBJ whole genome shotgun (WGS) entry which is preliminary data.</text>
</comment>
<reference evidence="2" key="1">
    <citation type="journal article" date="2019" name="Int. J. Syst. Evol. Microbiol.">
        <title>The Global Catalogue of Microorganisms (GCM) 10K type strain sequencing project: providing services to taxonomists for standard genome sequencing and annotation.</title>
        <authorList>
            <consortium name="The Broad Institute Genomics Platform"/>
            <consortium name="The Broad Institute Genome Sequencing Center for Infectious Disease"/>
            <person name="Wu L."/>
            <person name="Ma J."/>
        </authorList>
    </citation>
    <scope>NUCLEOTIDE SEQUENCE [LARGE SCALE GENOMIC DNA]</scope>
    <source>
        <strain evidence="2">JCM 17906</strain>
    </source>
</reference>
<proteinExistence type="predicted"/>
<keyword evidence="2" id="KW-1185">Reference proteome</keyword>
<name>A0ABP8RZZ0_9PSEU</name>
<gene>
    <name evidence="1" type="ORF">GCM10023175_53590</name>
</gene>
<protein>
    <submittedName>
        <fullName evidence="1">Uncharacterized protein</fullName>
    </submittedName>
</protein>
<dbReference type="Proteomes" id="UP001501598">
    <property type="component" value="Unassembled WGS sequence"/>
</dbReference>
<accession>A0ABP8RZZ0</accession>
<sequence length="100" mass="11785">MRESALVARRDEHGDEVLVVYRPIPFTLDQTARAMHAVVDPHLARINSRTRVGRSRVRDVLRQIATDGWPTEFKPDADRVAYWRRWLLDQRVFSDDDSQR</sequence>
<evidence type="ECO:0000313" key="2">
    <source>
        <dbReference type="Proteomes" id="UP001501598"/>
    </source>
</evidence>
<evidence type="ECO:0000313" key="1">
    <source>
        <dbReference type="EMBL" id="GAA4554797.1"/>
    </source>
</evidence>
<dbReference type="EMBL" id="BAABGT010000086">
    <property type="protein sequence ID" value="GAA4554797.1"/>
    <property type="molecule type" value="Genomic_DNA"/>
</dbReference>